<sequence>MEIICMKIDWISSESRVFLNPSYGVEKQQFYLKILKKTENLDSHFWLSTSGSTSQKWVGLSKKAILASAESVNKHIEANFCDRWVTALPDFHVGGLGIWARAFLSDSQVFDFKTIQNGKWDPKIFWSFLRKMKGTLTALVPTQIYDLVQLALPAPNSLRAVIVGGGRLLPDLYKKAVELGWPLMPSYGLTECCSQVATATLGSWQFSTYPSLQILTHISVRERDGHLEYKSPSLLTCYAYFEQDQIYLHDPKVEGWFRCGDLGNLQGNILNVKGRSDHLLKIGGESVDLSQLEAHLESILLKNSSAGMAVLVAVPDERLGNILYLAVEQNKREILKPLIDLYQQTVLPFERIRNVIAVENIPRSPLGKILKIELIKLITLNE</sequence>
<feature type="domain" description="AMP-dependent synthetase/ligase" evidence="1">
    <location>
        <begin position="43"/>
        <end position="205"/>
    </location>
</feature>
<keyword evidence="2" id="KW-0436">Ligase</keyword>
<dbReference type="GO" id="GO:0031956">
    <property type="term" value="F:medium-chain fatty acid-CoA ligase activity"/>
    <property type="evidence" value="ECO:0007669"/>
    <property type="project" value="TreeGrafter"/>
</dbReference>
<dbReference type="PATRIC" id="fig|362787.3.peg.1343"/>
<proteinExistence type="predicted"/>
<organism evidence="2 3">
    <name type="scientific">Candidatus Protochlamydia amoebophila</name>
    <dbReference type="NCBI Taxonomy" id="362787"/>
    <lineage>
        <taxon>Bacteria</taxon>
        <taxon>Pseudomonadati</taxon>
        <taxon>Chlamydiota</taxon>
        <taxon>Chlamydiia</taxon>
        <taxon>Parachlamydiales</taxon>
        <taxon>Parachlamydiaceae</taxon>
        <taxon>Candidatus Protochlamydia</taxon>
    </lineage>
</organism>
<dbReference type="AlphaFoldDB" id="A0A0C1JLV0"/>
<dbReference type="Pfam" id="PF00501">
    <property type="entry name" value="AMP-binding"/>
    <property type="match status" value="1"/>
</dbReference>
<dbReference type="InterPro" id="IPR042099">
    <property type="entry name" value="ANL_N_sf"/>
</dbReference>
<dbReference type="GO" id="GO:0006631">
    <property type="term" value="P:fatty acid metabolic process"/>
    <property type="evidence" value="ECO:0007669"/>
    <property type="project" value="TreeGrafter"/>
</dbReference>
<comment type="caution">
    <text evidence="2">The sequence shown here is derived from an EMBL/GenBank/DDBJ whole genome shotgun (WGS) entry which is preliminary data.</text>
</comment>
<name>A0A0C1JLV0_9BACT</name>
<dbReference type="PANTHER" id="PTHR43201:SF32">
    <property type="entry name" value="2-SUCCINYLBENZOATE--COA LIGASE, CHLOROPLASTIC_PEROXISOMAL"/>
    <property type="match status" value="1"/>
</dbReference>
<evidence type="ECO:0000313" key="2">
    <source>
        <dbReference type="EMBL" id="KIC71531.1"/>
    </source>
</evidence>
<dbReference type="Gene3D" id="3.40.50.12780">
    <property type="entry name" value="N-terminal domain of ligase-like"/>
    <property type="match status" value="1"/>
</dbReference>
<dbReference type="SUPFAM" id="SSF56801">
    <property type="entry name" value="Acetyl-CoA synthetase-like"/>
    <property type="match status" value="1"/>
</dbReference>
<gene>
    <name evidence="2" type="primary">menE</name>
    <name evidence="2" type="ORF">DB44_DJ00260</name>
</gene>
<evidence type="ECO:0000259" key="1">
    <source>
        <dbReference type="Pfam" id="PF00501"/>
    </source>
</evidence>
<evidence type="ECO:0000313" key="3">
    <source>
        <dbReference type="Proteomes" id="UP000031465"/>
    </source>
</evidence>
<accession>A0A0C1JLV0</accession>
<dbReference type="PANTHER" id="PTHR43201">
    <property type="entry name" value="ACYL-COA SYNTHETASE"/>
    <property type="match status" value="1"/>
</dbReference>
<protein>
    <submittedName>
        <fullName evidence="2">Putative o-succinylbenzoate-CoA ligase, menE</fullName>
    </submittedName>
</protein>
<dbReference type="Gene3D" id="3.30.300.30">
    <property type="match status" value="1"/>
</dbReference>
<reference evidence="2 3" key="1">
    <citation type="journal article" date="2014" name="Mol. Biol. Evol.">
        <title>Massive expansion of Ubiquitination-related gene families within the Chlamydiae.</title>
        <authorList>
            <person name="Domman D."/>
            <person name="Collingro A."/>
            <person name="Lagkouvardos I."/>
            <person name="Gehre L."/>
            <person name="Weinmaier T."/>
            <person name="Rattei T."/>
            <person name="Subtil A."/>
            <person name="Horn M."/>
        </authorList>
    </citation>
    <scope>NUCLEOTIDE SEQUENCE [LARGE SCALE GENOMIC DNA]</scope>
    <source>
        <strain evidence="2 3">EI2</strain>
    </source>
</reference>
<dbReference type="InterPro" id="IPR045851">
    <property type="entry name" value="AMP-bd_C_sf"/>
</dbReference>
<dbReference type="InterPro" id="IPR000873">
    <property type="entry name" value="AMP-dep_synth/lig_dom"/>
</dbReference>
<dbReference type="EMBL" id="JSAN01000082">
    <property type="protein sequence ID" value="KIC71531.1"/>
    <property type="molecule type" value="Genomic_DNA"/>
</dbReference>
<dbReference type="Proteomes" id="UP000031465">
    <property type="component" value="Unassembled WGS sequence"/>
</dbReference>